<keyword evidence="3" id="KW-0378">Hydrolase</keyword>
<comment type="caution">
    <text evidence="3">The sequence shown here is derived from an EMBL/GenBank/DDBJ whole genome shotgun (WGS) entry which is preliminary data.</text>
</comment>
<dbReference type="AlphaFoldDB" id="A0A7J2U0D6"/>
<dbReference type="GO" id="GO:0004519">
    <property type="term" value="F:endonuclease activity"/>
    <property type="evidence" value="ECO:0007669"/>
    <property type="project" value="UniProtKB-KW"/>
</dbReference>
<keyword evidence="1" id="KW-1133">Transmembrane helix</keyword>
<keyword evidence="3" id="KW-0255">Endonuclease</keyword>
<evidence type="ECO:0000259" key="2">
    <source>
        <dbReference type="Pfam" id="PF10107"/>
    </source>
</evidence>
<dbReference type="InterPro" id="IPR019287">
    <property type="entry name" value="Hday_junct_resolvase-rel_dom"/>
</dbReference>
<organism evidence="3">
    <name type="scientific">Ignisphaera aggregans</name>
    <dbReference type="NCBI Taxonomy" id="334771"/>
    <lineage>
        <taxon>Archaea</taxon>
        <taxon>Thermoproteota</taxon>
        <taxon>Thermoprotei</taxon>
        <taxon>Desulfurococcales</taxon>
        <taxon>Desulfurococcaceae</taxon>
        <taxon>Ignisphaera</taxon>
    </lineage>
</organism>
<evidence type="ECO:0000313" key="3">
    <source>
        <dbReference type="EMBL" id="HEM66234.1"/>
    </source>
</evidence>
<keyword evidence="1" id="KW-0472">Membrane</keyword>
<feature type="domain" description="Holliday junction resolvase-related" evidence="2">
    <location>
        <begin position="10"/>
        <end position="167"/>
    </location>
</feature>
<name>A0A7J2U0D6_9CREN</name>
<dbReference type="InterPro" id="IPR028300">
    <property type="entry name" value="Holliday_junct_resolvase-rel"/>
</dbReference>
<reference evidence="3" key="1">
    <citation type="journal article" date="2020" name="mSystems">
        <title>Genome- and Community-Level Interaction Insights into Carbon Utilization and Element Cycling Functions of Hydrothermarchaeota in Hydrothermal Sediment.</title>
        <authorList>
            <person name="Zhou Z."/>
            <person name="Liu Y."/>
            <person name="Xu W."/>
            <person name="Pan J."/>
            <person name="Luo Z.H."/>
            <person name="Li M."/>
        </authorList>
    </citation>
    <scope>NUCLEOTIDE SEQUENCE [LARGE SCALE GENOMIC DNA]</scope>
    <source>
        <strain evidence="3">SpSt-125</strain>
    </source>
</reference>
<accession>A0A7J2U0D6</accession>
<dbReference type="EMBL" id="DSEU01000005">
    <property type="protein sequence ID" value="HEM66234.1"/>
    <property type="molecule type" value="Genomic_DNA"/>
</dbReference>
<dbReference type="Pfam" id="PF10107">
    <property type="entry name" value="Endonuc_Holl"/>
    <property type="match status" value="1"/>
</dbReference>
<proteinExistence type="predicted"/>
<gene>
    <name evidence="3" type="ORF">ENO26_01470</name>
</gene>
<evidence type="ECO:0000256" key="1">
    <source>
        <dbReference type="SAM" id="Phobius"/>
    </source>
</evidence>
<sequence length="199" mass="22784">MAAEVLLLVVLFVVVIIAVYLYARSKAFAEARRLFEEWRQRELSSIRHEVESEVRKEYEAKLQQWLQENEKRISEDAIQKSLATILGRVGEELAPLIMFASYGIEPKDLRHIGSPIDYIAFKGYSKGEVEEIIFFEVKTGKTSRLTDVERSVRDAIASGKVRYVVINIKEELEKLQATLIKQHPEETAEQTPDKTSSSP</sequence>
<keyword evidence="1" id="KW-0812">Transmembrane</keyword>
<feature type="transmembrane region" description="Helical" evidence="1">
    <location>
        <begin position="6"/>
        <end position="23"/>
    </location>
</feature>
<protein>
    <submittedName>
        <fullName evidence="3">Endonuclease</fullName>
    </submittedName>
</protein>
<keyword evidence="3" id="KW-0540">Nuclease</keyword>
<dbReference type="PIRSF" id="PIRSF014735">
    <property type="entry name" value="UCP014735"/>
    <property type="match status" value="1"/>
</dbReference>